<keyword evidence="2" id="KW-1185">Reference proteome</keyword>
<reference evidence="1" key="1">
    <citation type="submission" date="2023-06" db="EMBL/GenBank/DDBJ databases">
        <title>Genome-scale phylogeny and comparative genomics of the fungal order Sordariales.</title>
        <authorList>
            <consortium name="Lawrence Berkeley National Laboratory"/>
            <person name="Hensen N."/>
            <person name="Bonometti L."/>
            <person name="Westerberg I."/>
            <person name="Brannstrom I.O."/>
            <person name="Guillou S."/>
            <person name="Cros-Aarteil S."/>
            <person name="Calhoun S."/>
            <person name="Haridas S."/>
            <person name="Kuo A."/>
            <person name="Mondo S."/>
            <person name="Pangilinan J."/>
            <person name="Riley R."/>
            <person name="Labutti K."/>
            <person name="Andreopoulos B."/>
            <person name="Lipzen A."/>
            <person name="Chen C."/>
            <person name="Yanf M."/>
            <person name="Daum C."/>
            <person name="Ng V."/>
            <person name="Clum A."/>
            <person name="Steindorff A."/>
            <person name="Ohm R."/>
            <person name="Martin F."/>
            <person name="Silar P."/>
            <person name="Natvig D."/>
            <person name="Lalanne C."/>
            <person name="Gautier V."/>
            <person name="Ament-Velasquez S.L."/>
            <person name="Kruys A."/>
            <person name="Hutchinson M.I."/>
            <person name="Powell A.J."/>
            <person name="Barry K."/>
            <person name="Miller A.N."/>
            <person name="Grigoriev I.V."/>
            <person name="Debuchy R."/>
            <person name="Gladieux P."/>
            <person name="Thoren M.H."/>
            <person name="Johannesson H."/>
        </authorList>
    </citation>
    <scope>NUCLEOTIDE SEQUENCE</scope>
    <source>
        <strain evidence="1">SMH4607-1</strain>
    </source>
</reference>
<gene>
    <name evidence="1" type="ORF">B0H67DRAFT_644848</name>
</gene>
<name>A0AA40DTM2_9PEZI</name>
<comment type="caution">
    <text evidence="1">The sequence shown here is derived from an EMBL/GenBank/DDBJ whole genome shotgun (WGS) entry which is preliminary data.</text>
</comment>
<dbReference type="Proteomes" id="UP001172102">
    <property type="component" value="Unassembled WGS sequence"/>
</dbReference>
<protein>
    <submittedName>
        <fullName evidence="1">Uncharacterized protein</fullName>
    </submittedName>
</protein>
<organism evidence="1 2">
    <name type="scientific">Lasiosphaeris hirsuta</name>
    <dbReference type="NCBI Taxonomy" id="260670"/>
    <lineage>
        <taxon>Eukaryota</taxon>
        <taxon>Fungi</taxon>
        <taxon>Dikarya</taxon>
        <taxon>Ascomycota</taxon>
        <taxon>Pezizomycotina</taxon>
        <taxon>Sordariomycetes</taxon>
        <taxon>Sordariomycetidae</taxon>
        <taxon>Sordariales</taxon>
        <taxon>Lasiosphaeriaceae</taxon>
        <taxon>Lasiosphaeris</taxon>
    </lineage>
</organism>
<evidence type="ECO:0000313" key="1">
    <source>
        <dbReference type="EMBL" id="KAK0715055.1"/>
    </source>
</evidence>
<sequence>MDLLGFLEAVGAGDWPDDIPDDDGQDDDKYARKILADDSNTVGNINFDSDPDIALSISRIRKTQEFKDWEKGERPGVLCITGGKVLPQLVVSELSSLCHDLETEARLGYGRHQNVLAFYGGPNRDKHGYVPGVLGMLHFWTAQLLFKLGHMVWISKSTEFDLIPETRMAPVLDKHIDASLEFFRHVLNEFLKHGDGTNRVTLIIDHFTNFESDQEAMKKIFTELSKTIFRTRGGRPRQPPVKLLLTGPTPSHDVPPYLAWFRDYGVKHLLFDEKAKEKQAKYT</sequence>
<proteinExistence type="predicted"/>
<dbReference type="EMBL" id="JAUKUA010000004">
    <property type="protein sequence ID" value="KAK0715055.1"/>
    <property type="molecule type" value="Genomic_DNA"/>
</dbReference>
<dbReference type="AlphaFoldDB" id="A0AA40DTM2"/>
<evidence type="ECO:0000313" key="2">
    <source>
        <dbReference type="Proteomes" id="UP001172102"/>
    </source>
</evidence>
<accession>A0AA40DTM2</accession>